<feature type="transmembrane region" description="Helical" evidence="1">
    <location>
        <begin position="193"/>
        <end position="220"/>
    </location>
</feature>
<dbReference type="RefSeq" id="WP_281487422.1">
    <property type="nucleotide sequence ID" value="NZ_JASATX010000001.1"/>
</dbReference>
<keyword evidence="3" id="KW-1185">Reference proteome</keyword>
<feature type="transmembrane region" description="Helical" evidence="1">
    <location>
        <begin position="232"/>
        <end position="251"/>
    </location>
</feature>
<keyword evidence="1" id="KW-0472">Membrane</keyword>
<evidence type="ECO:0000256" key="1">
    <source>
        <dbReference type="SAM" id="Phobius"/>
    </source>
</evidence>
<feature type="transmembrane region" description="Helical" evidence="1">
    <location>
        <begin position="80"/>
        <end position="104"/>
    </location>
</feature>
<dbReference type="Proteomes" id="UP001321506">
    <property type="component" value="Unassembled WGS sequence"/>
</dbReference>
<comment type="caution">
    <text evidence="2">The sequence shown here is derived from an EMBL/GenBank/DDBJ whole genome shotgun (WGS) entry which is preliminary data.</text>
</comment>
<sequence>MTDLAISTPAVRQRGSEWQRIWNVVRLHFVNIGTTIAVPSMIMGLIFLANLAIWAIIRASLAPGDRTNFSEGMQWSGSTFYIFVYMLVVAVQAISATFPFALGLSTTRRDYYLGTAASFILLSAGYAVALTLLSLLEEATNGWGLGGRMFVTNYFSDGPVLERFFVFFAVMLFFFFVGSIFASVWMRWRAYGVIVLGVLLAALLLGAMLLIGVTGSWGAVGDWLVSNRALGVAWWSLLPTALSAVAGFFLLRRVTPRN</sequence>
<accession>A0AAW6T2I1</accession>
<gene>
    <name evidence="2" type="ORF">QF206_01455</name>
</gene>
<evidence type="ECO:0008006" key="4">
    <source>
        <dbReference type="Google" id="ProtNLM"/>
    </source>
</evidence>
<dbReference type="AlphaFoldDB" id="A0AAW6T2I1"/>
<evidence type="ECO:0000313" key="3">
    <source>
        <dbReference type="Proteomes" id="UP001321506"/>
    </source>
</evidence>
<feature type="transmembrane region" description="Helical" evidence="1">
    <location>
        <begin position="164"/>
        <end position="186"/>
    </location>
</feature>
<feature type="transmembrane region" description="Helical" evidence="1">
    <location>
        <begin position="111"/>
        <end position="136"/>
    </location>
</feature>
<keyword evidence="1" id="KW-0812">Transmembrane</keyword>
<proteinExistence type="predicted"/>
<keyword evidence="1" id="KW-1133">Transmembrane helix</keyword>
<organism evidence="2 3">
    <name type="scientific">Ruicaihuangia caeni</name>
    <dbReference type="NCBI Taxonomy" id="3042517"/>
    <lineage>
        <taxon>Bacteria</taxon>
        <taxon>Bacillati</taxon>
        <taxon>Actinomycetota</taxon>
        <taxon>Actinomycetes</taxon>
        <taxon>Micrococcales</taxon>
        <taxon>Microbacteriaceae</taxon>
        <taxon>Ruicaihuangia</taxon>
    </lineage>
</organism>
<protein>
    <recommendedName>
        <fullName evidence="4">ABC transporter permease</fullName>
    </recommendedName>
</protein>
<evidence type="ECO:0000313" key="2">
    <source>
        <dbReference type="EMBL" id="MDI2097634.1"/>
    </source>
</evidence>
<dbReference type="EMBL" id="JASATX010000001">
    <property type="protein sequence ID" value="MDI2097634.1"/>
    <property type="molecule type" value="Genomic_DNA"/>
</dbReference>
<name>A0AAW6T2I1_9MICO</name>
<feature type="transmembrane region" description="Helical" evidence="1">
    <location>
        <begin position="29"/>
        <end position="57"/>
    </location>
</feature>
<reference evidence="2 3" key="1">
    <citation type="submission" date="2023-04" db="EMBL/GenBank/DDBJ databases">
        <title>Klugiella caeni sp. nov. isolated from the sludge of biochemical tank.</title>
        <authorList>
            <person name="Geng K."/>
        </authorList>
    </citation>
    <scope>NUCLEOTIDE SEQUENCE [LARGE SCALE GENOMIC DNA]</scope>
    <source>
        <strain evidence="2 3">YN-L-19</strain>
    </source>
</reference>